<accession>A0A2H1VNT3</accession>
<dbReference type="EMBL" id="ODYU01003569">
    <property type="protein sequence ID" value="SOQ42499.1"/>
    <property type="molecule type" value="Genomic_DNA"/>
</dbReference>
<reference evidence="1" key="1">
    <citation type="submission" date="2016-07" db="EMBL/GenBank/DDBJ databases">
        <authorList>
            <person name="Bretaudeau A."/>
        </authorList>
    </citation>
    <scope>NUCLEOTIDE SEQUENCE</scope>
    <source>
        <strain evidence="1">Rice</strain>
        <tissue evidence="1">Whole body</tissue>
    </source>
</reference>
<proteinExistence type="predicted"/>
<name>A0A2H1VNT3_SPOFR</name>
<evidence type="ECO:0000313" key="1">
    <source>
        <dbReference type="EMBL" id="SOQ42499.1"/>
    </source>
</evidence>
<sequence>MALALRYISNFITPSLMDTRDITSLTTSLVEWSQVRLPDKGSPLPHIRIFSCVLGAFTNIQAHIHMTPRPGTTICGSHKELLRAGIEPATRCAAARYPATAPTVQSMMNEKNMFIKFLRFNKFNRFHRFNRFLLFLFQCLRNKNSIIICCRVTVLMSNHIMYMSYVLTLSPISFMQPAKYGSLRLDILTSVAKHIRHASILNGSNSMFGLSSDSSITQDYNLITFLEIIQMSIK</sequence>
<dbReference type="AlphaFoldDB" id="A0A2H1VNT3"/>
<protein>
    <submittedName>
        <fullName evidence="1">SFRICE_013892</fullName>
    </submittedName>
</protein>
<organism evidence="1">
    <name type="scientific">Spodoptera frugiperda</name>
    <name type="common">Fall armyworm</name>
    <dbReference type="NCBI Taxonomy" id="7108"/>
    <lineage>
        <taxon>Eukaryota</taxon>
        <taxon>Metazoa</taxon>
        <taxon>Ecdysozoa</taxon>
        <taxon>Arthropoda</taxon>
        <taxon>Hexapoda</taxon>
        <taxon>Insecta</taxon>
        <taxon>Pterygota</taxon>
        <taxon>Neoptera</taxon>
        <taxon>Endopterygota</taxon>
        <taxon>Lepidoptera</taxon>
        <taxon>Glossata</taxon>
        <taxon>Ditrysia</taxon>
        <taxon>Noctuoidea</taxon>
        <taxon>Noctuidae</taxon>
        <taxon>Amphipyrinae</taxon>
        <taxon>Spodoptera</taxon>
    </lineage>
</organism>
<gene>
    <name evidence="1" type="ORF">SFRICE_013892</name>
</gene>